<organism evidence="8 9">
    <name type="scientific">Syncephalastrum racemosum</name>
    <name type="common">Filamentous fungus</name>
    <dbReference type="NCBI Taxonomy" id="13706"/>
    <lineage>
        <taxon>Eukaryota</taxon>
        <taxon>Fungi</taxon>
        <taxon>Fungi incertae sedis</taxon>
        <taxon>Mucoromycota</taxon>
        <taxon>Mucoromycotina</taxon>
        <taxon>Mucoromycetes</taxon>
        <taxon>Mucorales</taxon>
        <taxon>Syncephalastraceae</taxon>
        <taxon>Syncephalastrum</taxon>
    </lineage>
</organism>
<evidence type="ECO:0000313" key="9">
    <source>
        <dbReference type="Proteomes" id="UP000242180"/>
    </source>
</evidence>
<dbReference type="Pfam" id="PF06105">
    <property type="entry name" value="Aph-1"/>
    <property type="match status" value="1"/>
</dbReference>
<proteinExistence type="inferred from homology"/>
<comment type="caution">
    <text evidence="8">The sequence shown here is derived from an EMBL/GenBank/DDBJ whole genome shotgun (WGS) entry which is preliminary data.</text>
</comment>
<feature type="transmembrane region" description="Helical" evidence="7">
    <location>
        <begin position="33"/>
        <end position="54"/>
    </location>
</feature>
<comment type="similarity">
    <text evidence="2">Belongs to the APH-1 family.</text>
</comment>
<evidence type="ECO:0000256" key="5">
    <source>
        <dbReference type="ARBA" id="ARBA00022989"/>
    </source>
</evidence>
<dbReference type="STRING" id="13706.A0A1X2HFQ3"/>
<feature type="transmembrane region" description="Helical" evidence="7">
    <location>
        <begin position="183"/>
        <end position="199"/>
    </location>
</feature>
<dbReference type="Proteomes" id="UP000242180">
    <property type="component" value="Unassembled WGS sequence"/>
</dbReference>
<dbReference type="AlphaFoldDB" id="A0A1X2HFQ3"/>
<feature type="transmembrane region" description="Helical" evidence="7">
    <location>
        <begin position="143"/>
        <end position="171"/>
    </location>
</feature>
<dbReference type="OMA" id="DTNNYLH"/>
<dbReference type="InParanoid" id="A0A1X2HFQ3"/>
<feature type="transmembrane region" description="Helical" evidence="7">
    <location>
        <begin position="103"/>
        <end position="123"/>
    </location>
</feature>
<evidence type="ECO:0000256" key="4">
    <source>
        <dbReference type="ARBA" id="ARBA00022976"/>
    </source>
</evidence>
<evidence type="ECO:0000256" key="1">
    <source>
        <dbReference type="ARBA" id="ARBA00004141"/>
    </source>
</evidence>
<feature type="transmembrane region" description="Helical" evidence="7">
    <location>
        <begin position="6"/>
        <end position="26"/>
    </location>
</feature>
<evidence type="ECO:0000256" key="3">
    <source>
        <dbReference type="ARBA" id="ARBA00022692"/>
    </source>
</evidence>
<sequence length="235" mass="25738">MALPTFFGCLLIAYGPLLGIFFLVIAPRPQWTLLMVASGFFCLLAILISSVIWYFGRTTIFGTIAYSVTIQEVFRVAFWRLLKRTEVGFNLVASNPTSPLNRHKMAFAAGYGYALMSALISYISPLVDSIGPGVLMCPSCPGATLFFVYAFTTSFFSLLHLAWMMLAFDALNTISTVQGKLKLAWVFVSHFAASFASSLNSSDTIYLGCVYGYITCIGILAISTVLVTKSLTARR</sequence>
<name>A0A1X2HFQ3_SYNRA</name>
<evidence type="ECO:0000256" key="2">
    <source>
        <dbReference type="ARBA" id="ARBA00005577"/>
    </source>
</evidence>
<dbReference type="OrthoDB" id="6507463at2759"/>
<gene>
    <name evidence="8" type="ORF">BCR43DRAFT_523900</name>
</gene>
<comment type="subcellular location">
    <subcellularLocation>
        <location evidence="1">Membrane</location>
        <topology evidence="1">Multi-pass membrane protein</topology>
    </subcellularLocation>
</comment>
<keyword evidence="4" id="KW-0914">Notch signaling pathway</keyword>
<feature type="transmembrane region" description="Helical" evidence="7">
    <location>
        <begin position="60"/>
        <end position="82"/>
    </location>
</feature>
<feature type="transmembrane region" description="Helical" evidence="7">
    <location>
        <begin position="205"/>
        <end position="227"/>
    </location>
</feature>
<accession>A0A1X2HFQ3</accession>
<evidence type="ECO:0000313" key="8">
    <source>
        <dbReference type="EMBL" id="ORY97784.1"/>
    </source>
</evidence>
<protein>
    <submittedName>
        <fullName evidence="8">Gamma-secretase subunit Aph-1</fullName>
    </submittedName>
</protein>
<keyword evidence="9" id="KW-1185">Reference proteome</keyword>
<keyword evidence="3 7" id="KW-0812">Transmembrane</keyword>
<dbReference type="InterPro" id="IPR009294">
    <property type="entry name" value="Aph-1"/>
</dbReference>
<reference evidence="8 9" key="1">
    <citation type="submission" date="2016-07" db="EMBL/GenBank/DDBJ databases">
        <title>Pervasive Adenine N6-methylation of Active Genes in Fungi.</title>
        <authorList>
            <consortium name="DOE Joint Genome Institute"/>
            <person name="Mondo S.J."/>
            <person name="Dannebaum R.O."/>
            <person name="Kuo R.C."/>
            <person name="Labutti K."/>
            <person name="Haridas S."/>
            <person name="Kuo A."/>
            <person name="Salamov A."/>
            <person name="Ahrendt S.R."/>
            <person name="Lipzen A."/>
            <person name="Sullivan W."/>
            <person name="Andreopoulos W.B."/>
            <person name="Clum A."/>
            <person name="Lindquist E."/>
            <person name="Daum C."/>
            <person name="Ramamoorthy G.K."/>
            <person name="Gryganskyi A."/>
            <person name="Culley D."/>
            <person name="Magnuson J.K."/>
            <person name="James T.Y."/>
            <person name="O'Malley M.A."/>
            <person name="Stajich J.E."/>
            <person name="Spatafora J.W."/>
            <person name="Visel A."/>
            <person name="Grigoriev I.V."/>
        </authorList>
    </citation>
    <scope>NUCLEOTIDE SEQUENCE [LARGE SCALE GENOMIC DNA]</scope>
    <source>
        <strain evidence="8 9">NRRL 2496</strain>
    </source>
</reference>
<evidence type="ECO:0000256" key="6">
    <source>
        <dbReference type="ARBA" id="ARBA00023136"/>
    </source>
</evidence>
<keyword evidence="6 7" id="KW-0472">Membrane</keyword>
<evidence type="ECO:0000256" key="7">
    <source>
        <dbReference type="SAM" id="Phobius"/>
    </source>
</evidence>
<dbReference type="GO" id="GO:0016020">
    <property type="term" value="C:membrane"/>
    <property type="evidence" value="ECO:0007669"/>
    <property type="project" value="UniProtKB-SubCell"/>
</dbReference>
<dbReference type="PANTHER" id="PTHR12889">
    <property type="entry name" value="GAMMA-SECRETASE SUBUNIT APH-1"/>
    <property type="match status" value="1"/>
</dbReference>
<dbReference type="EMBL" id="MCGN01000004">
    <property type="protein sequence ID" value="ORY97784.1"/>
    <property type="molecule type" value="Genomic_DNA"/>
</dbReference>
<keyword evidence="5 7" id="KW-1133">Transmembrane helix</keyword>
<dbReference type="GO" id="GO:0016485">
    <property type="term" value="P:protein processing"/>
    <property type="evidence" value="ECO:0007669"/>
    <property type="project" value="InterPro"/>
</dbReference>